<dbReference type="Gene3D" id="2.30.30.240">
    <property type="entry name" value="PRC-barrel domain"/>
    <property type="match status" value="1"/>
</dbReference>
<evidence type="ECO:0000256" key="5">
    <source>
        <dbReference type="HAMAP-Rule" id="MF_00014"/>
    </source>
</evidence>
<evidence type="ECO:0000256" key="2">
    <source>
        <dbReference type="ARBA" id="ARBA00022517"/>
    </source>
</evidence>
<comment type="domain">
    <text evidence="5">The PRC barrel domain binds ribosomal protein uS19.</text>
</comment>
<dbReference type="InterPro" id="IPR056792">
    <property type="entry name" value="PRC_RimM"/>
</dbReference>
<feature type="domain" description="Ribosome maturation factor RimM PRC barrel" evidence="7">
    <location>
        <begin position="110"/>
        <end position="179"/>
    </location>
</feature>
<dbReference type="Proteomes" id="UP000516349">
    <property type="component" value="Chromosome"/>
</dbReference>
<comment type="subcellular location">
    <subcellularLocation>
        <location evidence="5">Cytoplasm</location>
    </subcellularLocation>
</comment>
<evidence type="ECO:0000259" key="7">
    <source>
        <dbReference type="Pfam" id="PF24986"/>
    </source>
</evidence>
<evidence type="ECO:0000313" key="9">
    <source>
        <dbReference type="Proteomes" id="UP000516349"/>
    </source>
</evidence>
<proteinExistence type="inferred from homology"/>
<feature type="domain" description="RimM N-terminal" evidence="6">
    <location>
        <begin position="17"/>
        <end position="97"/>
    </location>
</feature>
<dbReference type="InterPro" id="IPR036976">
    <property type="entry name" value="RimM_N_sf"/>
</dbReference>
<dbReference type="InterPro" id="IPR009000">
    <property type="entry name" value="Transl_B-barrel_sf"/>
</dbReference>
<comment type="similarity">
    <text evidence="5">Belongs to the RimM family.</text>
</comment>
<evidence type="ECO:0000259" key="6">
    <source>
        <dbReference type="Pfam" id="PF01782"/>
    </source>
</evidence>
<dbReference type="GO" id="GO:0043022">
    <property type="term" value="F:ribosome binding"/>
    <property type="evidence" value="ECO:0007669"/>
    <property type="project" value="InterPro"/>
</dbReference>
<dbReference type="InterPro" id="IPR002676">
    <property type="entry name" value="RimM_N"/>
</dbReference>
<evidence type="ECO:0000313" key="8">
    <source>
        <dbReference type="EMBL" id="QNT78837.1"/>
    </source>
</evidence>
<protein>
    <recommendedName>
        <fullName evidence="5">Ribosome maturation factor RimM</fullName>
    </recommendedName>
</protein>
<dbReference type="SUPFAM" id="SSF50346">
    <property type="entry name" value="PRC-barrel domain"/>
    <property type="match status" value="1"/>
</dbReference>
<comment type="subunit">
    <text evidence="5">Binds ribosomal protein uS19.</text>
</comment>
<dbReference type="GO" id="GO:0005737">
    <property type="term" value="C:cytoplasm"/>
    <property type="evidence" value="ECO:0007669"/>
    <property type="project" value="UniProtKB-SubCell"/>
</dbReference>
<dbReference type="InterPro" id="IPR011033">
    <property type="entry name" value="PRC_barrel-like_sf"/>
</dbReference>
<accession>A0A7H1NSS7</accession>
<keyword evidence="9" id="KW-1185">Reference proteome</keyword>
<dbReference type="Gene3D" id="2.40.30.60">
    <property type="entry name" value="RimM"/>
    <property type="match status" value="1"/>
</dbReference>
<keyword evidence="2 5" id="KW-0690">Ribosome biogenesis</keyword>
<dbReference type="HAMAP" id="MF_00014">
    <property type="entry name" value="Ribosome_mat_RimM"/>
    <property type="match status" value="1"/>
</dbReference>
<dbReference type="GO" id="GO:0042274">
    <property type="term" value="P:ribosomal small subunit biogenesis"/>
    <property type="evidence" value="ECO:0007669"/>
    <property type="project" value="UniProtKB-UniRule"/>
</dbReference>
<evidence type="ECO:0000256" key="4">
    <source>
        <dbReference type="ARBA" id="ARBA00023186"/>
    </source>
</evidence>
<dbReference type="PANTHER" id="PTHR33692">
    <property type="entry name" value="RIBOSOME MATURATION FACTOR RIMM"/>
    <property type="match status" value="1"/>
</dbReference>
<gene>
    <name evidence="5 8" type="primary">rimM</name>
    <name evidence="8" type="ORF">JGUZn3_16150</name>
</gene>
<dbReference type="RefSeq" id="WP_238996787.1">
    <property type="nucleotide sequence ID" value="NZ_CP060244.1"/>
</dbReference>
<evidence type="ECO:0000256" key="1">
    <source>
        <dbReference type="ARBA" id="ARBA00022490"/>
    </source>
</evidence>
<dbReference type="GO" id="GO:0006364">
    <property type="term" value="P:rRNA processing"/>
    <property type="evidence" value="ECO:0007669"/>
    <property type="project" value="UniProtKB-UniRule"/>
</dbReference>
<dbReference type="PANTHER" id="PTHR33692:SF1">
    <property type="entry name" value="RIBOSOME MATURATION FACTOR RIMM"/>
    <property type="match status" value="1"/>
</dbReference>
<dbReference type="GO" id="GO:0005840">
    <property type="term" value="C:ribosome"/>
    <property type="evidence" value="ECO:0007669"/>
    <property type="project" value="InterPro"/>
</dbReference>
<dbReference type="NCBIfam" id="TIGR02273">
    <property type="entry name" value="16S_RimM"/>
    <property type="match status" value="1"/>
</dbReference>
<dbReference type="SUPFAM" id="SSF50447">
    <property type="entry name" value="Translation proteins"/>
    <property type="match status" value="1"/>
</dbReference>
<name>A0A7H1NSS7_9PROT</name>
<sequence>MSAALLSAKVESPKILVGVIGRPHGVRGLVHVHSYMSLPESLSSYQPIIDELGQEWILSWKKKGVASLAAFDNGRSITDREQAEQLTNRRLYVLRSQLPPPEEEEFYISDLIGKKVLICNLEEKDDRVGIIHSVMDYGAGASLEIKGAGGEDYIVPFMKKFVPDVNLSADYMRVFLPDEVEVTDTSSSSSNEEAQDDPL</sequence>
<keyword evidence="1 5" id="KW-0963">Cytoplasm</keyword>
<comment type="function">
    <text evidence="5">An accessory protein needed during the final step in the assembly of 30S ribosomal subunit, possibly for assembly of the head region. Essential for efficient processing of 16S rRNA. May be needed both before and after RbfA during the maturation of 16S rRNA. It has affinity for free ribosomal 30S subunits but not for 70S ribosomes.</text>
</comment>
<dbReference type="InterPro" id="IPR011961">
    <property type="entry name" value="RimM"/>
</dbReference>
<dbReference type="Pfam" id="PF24986">
    <property type="entry name" value="PRC_RimM"/>
    <property type="match status" value="1"/>
</dbReference>
<keyword evidence="4 5" id="KW-0143">Chaperone</keyword>
<evidence type="ECO:0000256" key="3">
    <source>
        <dbReference type="ARBA" id="ARBA00022552"/>
    </source>
</evidence>
<dbReference type="KEGG" id="ebla:JGUZn3_16150"/>
<organism evidence="8 9">
    <name type="scientific">Entomobacter blattae</name>
    <dbReference type="NCBI Taxonomy" id="2762277"/>
    <lineage>
        <taxon>Bacteria</taxon>
        <taxon>Pseudomonadati</taxon>
        <taxon>Pseudomonadota</taxon>
        <taxon>Alphaproteobacteria</taxon>
        <taxon>Acetobacterales</taxon>
        <taxon>Acetobacteraceae</taxon>
        <taxon>Entomobacter</taxon>
    </lineage>
</organism>
<keyword evidence="3 5" id="KW-0698">rRNA processing</keyword>
<dbReference type="EMBL" id="CP060244">
    <property type="protein sequence ID" value="QNT78837.1"/>
    <property type="molecule type" value="Genomic_DNA"/>
</dbReference>
<dbReference type="Pfam" id="PF01782">
    <property type="entry name" value="RimM"/>
    <property type="match status" value="1"/>
</dbReference>
<reference evidence="8 9" key="1">
    <citation type="submission" date="2020-08" db="EMBL/GenBank/DDBJ databases">
        <title>Complete genome sequence of Entomobacter blattae G55GP.</title>
        <authorList>
            <person name="Poehlein A."/>
            <person name="Guzman J."/>
            <person name="Daniel R."/>
            <person name="Vilcinskas A."/>
        </authorList>
    </citation>
    <scope>NUCLEOTIDE SEQUENCE [LARGE SCALE GENOMIC DNA]</scope>
    <source>
        <strain evidence="8 9">G55GP</strain>
    </source>
</reference>
<dbReference type="AlphaFoldDB" id="A0A7H1NSS7"/>